<dbReference type="InterPro" id="IPR023408">
    <property type="entry name" value="MscS_beta-dom_sf"/>
</dbReference>
<evidence type="ECO:0000259" key="6">
    <source>
        <dbReference type="Pfam" id="PF00924"/>
    </source>
</evidence>
<dbReference type="AlphaFoldDB" id="A0A432CPJ1"/>
<evidence type="ECO:0000256" key="1">
    <source>
        <dbReference type="ARBA" id="ARBA00004370"/>
    </source>
</evidence>
<evidence type="ECO:0000256" key="4">
    <source>
        <dbReference type="ARBA" id="ARBA00023136"/>
    </source>
</evidence>
<sequence>MDTFIFHEYSRELVATGILGLLLIFLRIIAAKLVRSYAKSNQKLEHRTNLVIKYIHLFINILAIIAVILIWGVQTKDIIIALSSITTVVGVAMFAQWSILSNITSGVILFFSFPFKIGDTIKIHDKDFPIEAQIEDIGAFHVYLKTIDGEKIIYPNSLLLQKGISILNNYADQKEFTD</sequence>
<feature type="transmembrane region" description="Helical" evidence="5">
    <location>
        <begin position="13"/>
        <end position="30"/>
    </location>
</feature>
<protein>
    <submittedName>
        <fullName evidence="7">Mechanosensitive ion channel</fullName>
    </submittedName>
</protein>
<dbReference type="InterPro" id="IPR045275">
    <property type="entry name" value="MscS_archaea/bacteria_type"/>
</dbReference>
<evidence type="ECO:0000313" key="7">
    <source>
        <dbReference type="EMBL" id="RTZ07009.1"/>
    </source>
</evidence>
<organism evidence="7 8">
    <name type="scientific">Flavobacterium bomense</name>
    <dbReference type="NCBI Taxonomy" id="2497483"/>
    <lineage>
        <taxon>Bacteria</taxon>
        <taxon>Pseudomonadati</taxon>
        <taxon>Bacteroidota</taxon>
        <taxon>Flavobacteriia</taxon>
        <taxon>Flavobacteriales</taxon>
        <taxon>Flavobacteriaceae</taxon>
        <taxon>Flavobacterium</taxon>
    </lineage>
</organism>
<comment type="subcellular location">
    <subcellularLocation>
        <location evidence="1">Membrane</location>
    </subcellularLocation>
</comment>
<dbReference type="RefSeq" id="WP_126459381.1">
    <property type="nucleotide sequence ID" value="NZ_RYDJ01000002.1"/>
</dbReference>
<dbReference type="PANTHER" id="PTHR30221:SF8">
    <property type="entry name" value="SMALL-CONDUCTANCE MECHANOSENSITIVE CHANNEL"/>
    <property type="match status" value="1"/>
</dbReference>
<dbReference type="Pfam" id="PF00924">
    <property type="entry name" value="MS_channel_2nd"/>
    <property type="match status" value="1"/>
</dbReference>
<keyword evidence="4 5" id="KW-0472">Membrane</keyword>
<keyword evidence="8" id="KW-1185">Reference proteome</keyword>
<evidence type="ECO:0000256" key="3">
    <source>
        <dbReference type="ARBA" id="ARBA00022989"/>
    </source>
</evidence>
<dbReference type="GO" id="GO:0016020">
    <property type="term" value="C:membrane"/>
    <property type="evidence" value="ECO:0007669"/>
    <property type="project" value="UniProtKB-SubCell"/>
</dbReference>
<dbReference type="InterPro" id="IPR010920">
    <property type="entry name" value="LSM_dom_sf"/>
</dbReference>
<dbReference type="Proteomes" id="UP000280825">
    <property type="component" value="Unassembled WGS sequence"/>
</dbReference>
<dbReference type="GO" id="GO:0008381">
    <property type="term" value="F:mechanosensitive monoatomic ion channel activity"/>
    <property type="evidence" value="ECO:0007669"/>
    <property type="project" value="InterPro"/>
</dbReference>
<dbReference type="Gene3D" id="2.30.30.60">
    <property type="match status" value="1"/>
</dbReference>
<keyword evidence="2 5" id="KW-0812">Transmembrane</keyword>
<feature type="domain" description="Mechanosensitive ion channel MscS" evidence="6">
    <location>
        <begin position="99"/>
        <end position="163"/>
    </location>
</feature>
<accession>A0A432CPJ1</accession>
<name>A0A432CPJ1_9FLAO</name>
<dbReference type="SUPFAM" id="SSF50182">
    <property type="entry name" value="Sm-like ribonucleoproteins"/>
    <property type="match status" value="1"/>
</dbReference>
<evidence type="ECO:0000313" key="8">
    <source>
        <dbReference type="Proteomes" id="UP000280825"/>
    </source>
</evidence>
<dbReference type="PANTHER" id="PTHR30221">
    <property type="entry name" value="SMALL-CONDUCTANCE MECHANOSENSITIVE CHANNEL"/>
    <property type="match status" value="1"/>
</dbReference>
<proteinExistence type="predicted"/>
<reference evidence="7 8" key="1">
    <citation type="submission" date="2018-12" db="EMBL/GenBank/DDBJ databases">
        <title>Flavobacterium sp. nov., isolated from glacier ice.</title>
        <authorList>
            <person name="Liu Q."/>
            <person name="Xin Y.-H."/>
        </authorList>
    </citation>
    <scope>NUCLEOTIDE SEQUENCE [LARGE SCALE GENOMIC DNA]</scope>
    <source>
        <strain evidence="7 8">RB1N8</strain>
    </source>
</reference>
<gene>
    <name evidence="7" type="ORF">EKL98_03120</name>
</gene>
<dbReference type="Gene3D" id="1.10.287.1260">
    <property type="match status" value="1"/>
</dbReference>
<keyword evidence="3 5" id="KW-1133">Transmembrane helix</keyword>
<feature type="transmembrane region" description="Helical" evidence="5">
    <location>
        <begin position="51"/>
        <end position="72"/>
    </location>
</feature>
<dbReference type="EMBL" id="RYDJ01000002">
    <property type="protein sequence ID" value="RTZ07009.1"/>
    <property type="molecule type" value="Genomic_DNA"/>
</dbReference>
<dbReference type="InterPro" id="IPR006685">
    <property type="entry name" value="MscS_channel_2nd"/>
</dbReference>
<evidence type="ECO:0000256" key="2">
    <source>
        <dbReference type="ARBA" id="ARBA00022692"/>
    </source>
</evidence>
<evidence type="ECO:0000256" key="5">
    <source>
        <dbReference type="SAM" id="Phobius"/>
    </source>
</evidence>
<comment type="caution">
    <text evidence="7">The sequence shown here is derived from an EMBL/GenBank/DDBJ whole genome shotgun (WGS) entry which is preliminary data.</text>
</comment>
<feature type="transmembrane region" description="Helical" evidence="5">
    <location>
        <begin position="78"/>
        <end position="100"/>
    </location>
</feature>